<dbReference type="EMBL" id="LSLI01000013">
    <property type="protein sequence ID" value="KXS33001.1"/>
    <property type="molecule type" value="Genomic_DNA"/>
</dbReference>
<gene>
    <name evidence="1" type="ORF">AWT59_0844</name>
</gene>
<dbReference type="PROSITE" id="PS51257">
    <property type="entry name" value="PROKAR_LIPOPROTEIN"/>
    <property type="match status" value="1"/>
</dbReference>
<evidence type="ECO:0008006" key="3">
    <source>
        <dbReference type="Google" id="ProtNLM"/>
    </source>
</evidence>
<sequence>MRKDQNHTFRATTKIIALLAALGLLLMLGCSVKDGDGTVLILELDNSKNVHQYWVFNPYNRTLESCNETAKQAIAQILASNAVPKDSKVKSWRCSFTPPENGG</sequence>
<accession>A0A139BVK4</accession>
<dbReference type="Proteomes" id="UP000070578">
    <property type="component" value="Unassembled WGS sequence"/>
</dbReference>
<comment type="caution">
    <text evidence="1">The sequence shown here is derived from an EMBL/GenBank/DDBJ whole genome shotgun (WGS) entry which is preliminary data.</text>
</comment>
<proteinExistence type="predicted"/>
<protein>
    <recommendedName>
        <fullName evidence="3">Lipoprotein</fullName>
    </recommendedName>
</protein>
<name>A0A139BVK4_9PROT</name>
<evidence type="ECO:0000313" key="1">
    <source>
        <dbReference type="EMBL" id="KXS33001.1"/>
    </source>
</evidence>
<dbReference type="AlphaFoldDB" id="A0A139BVK4"/>
<organism evidence="1 2">
    <name type="scientific">Candidatus Gallionella acididurans</name>
    <dbReference type="NCBI Taxonomy" id="1796491"/>
    <lineage>
        <taxon>Bacteria</taxon>
        <taxon>Pseudomonadati</taxon>
        <taxon>Pseudomonadota</taxon>
        <taxon>Betaproteobacteria</taxon>
        <taxon>Nitrosomonadales</taxon>
        <taxon>Gallionellaceae</taxon>
        <taxon>Gallionella</taxon>
    </lineage>
</organism>
<reference evidence="1 2" key="2">
    <citation type="submission" date="2016-03" db="EMBL/GenBank/DDBJ databases">
        <title>New uncultured bacterium of the family Gallionellaceae from acid mine drainage: description and reconstruction of genome based on metagenomic analysis of microbial community.</title>
        <authorList>
            <person name="Kadnikov V."/>
            <person name="Ivasenko D."/>
            <person name="Beletsky A."/>
            <person name="Mardanov A."/>
            <person name="Danilova E."/>
            <person name="Pimenov N."/>
            <person name="Karnachuk O."/>
            <person name="Ravin N."/>
        </authorList>
    </citation>
    <scope>NUCLEOTIDE SEQUENCE [LARGE SCALE GENOMIC DNA]</scope>
    <source>
        <strain evidence="1">ShG14-8</strain>
    </source>
</reference>
<reference evidence="1 2" key="1">
    <citation type="submission" date="2016-02" db="EMBL/GenBank/DDBJ databases">
        <authorList>
            <person name="Wen L."/>
            <person name="He K."/>
            <person name="Yang H."/>
        </authorList>
    </citation>
    <scope>NUCLEOTIDE SEQUENCE [LARGE SCALE GENOMIC DNA]</scope>
    <source>
        <strain evidence="1">ShG14-8</strain>
    </source>
</reference>
<evidence type="ECO:0000313" key="2">
    <source>
        <dbReference type="Proteomes" id="UP000070578"/>
    </source>
</evidence>